<dbReference type="AlphaFoldDB" id="A0A9P3CDE0"/>
<dbReference type="PRINTS" id="PR00619">
    <property type="entry name" value="GATAZNFINGER"/>
</dbReference>
<dbReference type="GO" id="GO:0045944">
    <property type="term" value="P:positive regulation of transcription by RNA polymerase II"/>
    <property type="evidence" value="ECO:0007669"/>
    <property type="project" value="TreeGrafter"/>
</dbReference>
<dbReference type="Gene3D" id="3.30.50.10">
    <property type="entry name" value="Erythroid Transcription Factor GATA-1, subunit A"/>
    <property type="match status" value="1"/>
</dbReference>
<dbReference type="Pfam" id="PF00320">
    <property type="entry name" value="GATA"/>
    <property type="match status" value="1"/>
</dbReference>
<dbReference type="GO" id="GO:0000981">
    <property type="term" value="F:DNA-binding transcription factor activity, RNA polymerase II-specific"/>
    <property type="evidence" value="ECO:0007669"/>
    <property type="project" value="TreeGrafter"/>
</dbReference>
<reference evidence="11 12" key="1">
    <citation type="submission" date="2021-01" db="EMBL/GenBank/DDBJ databases">
        <title>Cercospora kikuchii MAFF 305040 whole genome shotgun sequence.</title>
        <authorList>
            <person name="Kashiwa T."/>
            <person name="Suzuki T."/>
        </authorList>
    </citation>
    <scope>NUCLEOTIDE SEQUENCE [LARGE SCALE GENOMIC DNA]</scope>
    <source>
        <strain evidence="11 12">MAFF 305040</strain>
    </source>
</reference>
<keyword evidence="6" id="KW-0804">Transcription</keyword>
<dbReference type="GO" id="GO:0008270">
    <property type="term" value="F:zinc ion binding"/>
    <property type="evidence" value="ECO:0007669"/>
    <property type="project" value="UniProtKB-KW"/>
</dbReference>
<evidence type="ECO:0000256" key="7">
    <source>
        <dbReference type="ARBA" id="ARBA00023242"/>
    </source>
</evidence>
<dbReference type="GO" id="GO:0000122">
    <property type="term" value="P:negative regulation of transcription by RNA polymerase II"/>
    <property type="evidence" value="ECO:0007669"/>
    <property type="project" value="TreeGrafter"/>
</dbReference>
<dbReference type="PROSITE" id="PS00344">
    <property type="entry name" value="GATA_ZN_FINGER_1"/>
    <property type="match status" value="1"/>
</dbReference>
<dbReference type="Proteomes" id="UP000825890">
    <property type="component" value="Unassembled WGS sequence"/>
</dbReference>
<feature type="region of interest" description="Disordered" evidence="9">
    <location>
        <begin position="374"/>
        <end position="417"/>
    </location>
</feature>
<feature type="compositionally biased region" description="Low complexity" evidence="9">
    <location>
        <begin position="47"/>
        <end position="58"/>
    </location>
</feature>
<comment type="caution">
    <text evidence="11">The sequence shown here is derived from an EMBL/GenBank/DDBJ whole genome shotgun (WGS) entry which is preliminary data.</text>
</comment>
<evidence type="ECO:0000256" key="5">
    <source>
        <dbReference type="ARBA" id="ARBA00023015"/>
    </source>
</evidence>
<dbReference type="EMBL" id="BOLY01000001">
    <property type="protein sequence ID" value="GIZ36703.1"/>
    <property type="molecule type" value="Genomic_DNA"/>
</dbReference>
<gene>
    <name evidence="11" type="ORF">CKM354_000017100</name>
</gene>
<evidence type="ECO:0000313" key="11">
    <source>
        <dbReference type="EMBL" id="GIZ36703.1"/>
    </source>
</evidence>
<dbReference type="GO" id="GO:0000978">
    <property type="term" value="F:RNA polymerase II cis-regulatory region sequence-specific DNA binding"/>
    <property type="evidence" value="ECO:0007669"/>
    <property type="project" value="TreeGrafter"/>
</dbReference>
<sequence length="417" mass="44523">MLQYAVPNASQPFHKPPAVFAEAPRPTSSIAHRDHHSTGASIPRPPSTASTHSSSHPRQASFSGRIGTDNISLATLASLAANAPAAVVSHSGDSTRSNTPVSTVAMSQSAPATAGYGNQNGSGPPICANCQTSTTPLWRRDESGSVLCNACGLFLKLHGRPRPISLKTDVIKSRNRVKASQAKKRDSHGGENGLQHMSNGYPAAHPDMAHLQHAVQTGHQHGLPMGSGIVGHAHDQQARPGSPNSMARSQTPGLHQQHSNPNIAPQHIFDTVSLPSDTFASPSLPHLALQQNGQQNGQLEQPSNVQDLLSQNVTLRTRVSELEVINDLFRGRVTELEQSENQTKERERAHEEEAQRLTAELATAHARAAELQRKLDELQQTHAETEDGPARKKAKLESGNGIDETGPQEDSAQAGAQ</sequence>
<dbReference type="InterPro" id="IPR039355">
    <property type="entry name" value="Transcription_factor_GATA"/>
</dbReference>
<dbReference type="InterPro" id="IPR056998">
    <property type="entry name" value="Asd-4/GZF3_helical"/>
</dbReference>
<dbReference type="SMART" id="SM00401">
    <property type="entry name" value="ZnF_GATA"/>
    <property type="match status" value="1"/>
</dbReference>
<accession>A0A9P3CDE0</accession>
<feature type="compositionally biased region" description="Basic and acidic residues" evidence="9">
    <location>
        <begin position="374"/>
        <end position="390"/>
    </location>
</feature>
<dbReference type="FunFam" id="3.30.50.10:FF:000007">
    <property type="entry name" value="Nitrogen regulatory AreA, N-terminal"/>
    <property type="match status" value="1"/>
</dbReference>
<organism evidence="11 12">
    <name type="scientific">Cercospora kikuchii</name>
    <dbReference type="NCBI Taxonomy" id="84275"/>
    <lineage>
        <taxon>Eukaryota</taxon>
        <taxon>Fungi</taxon>
        <taxon>Dikarya</taxon>
        <taxon>Ascomycota</taxon>
        <taxon>Pezizomycotina</taxon>
        <taxon>Dothideomycetes</taxon>
        <taxon>Dothideomycetidae</taxon>
        <taxon>Mycosphaerellales</taxon>
        <taxon>Mycosphaerellaceae</taxon>
        <taxon>Cercospora</taxon>
    </lineage>
</organism>
<feature type="compositionally biased region" description="Polar residues" evidence="9">
    <location>
        <begin position="408"/>
        <end position="417"/>
    </location>
</feature>
<comment type="subcellular location">
    <subcellularLocation>
        <location evidence="1">Nucleus</location>
    </subcellularLocation>
</comment>
<keyword evidence="7" id="KW-0539">Nucleus</keyword>
<dbReference type="GO" id="GO:0005634">
    <property type="term" value="C:nucleus"/>
    <property type="evidence" value="ECO:0007669"/>
    <property type="project" value="UniProtKB-SubCell"/>
</dbReference>
<keyword evidence="2" id="KW-0479">Metal-binding</keyword>
<dbReference type="InterPro" id="IPR013088">
    <property type="entry name" value="Znf_NHR/GATA"/>
</dbReference>
<keyword evidence="12" id="KW-1185">Reference proteome</keyword>
<evidence type="ECO:0000256" key="3">
    <source>
        <dbReference type="ARBA" id="ARBA00022771"/>
    </source>
</evidence>
<evidence type="ECO:0000256" key="2">
    <source>
        <dbReference type="ARBA" id="ARBA00022723"/>
    </source>
</evidence>
<dbReference type="OrthoDB" id="515401at2759"/>
<dbReference type="PANTHER" id="PTHR10071:SF338">
    <property type="entry name" value="GATA-TYPE DOMAIN-CONTAINING PROTEIN"/>
    <property type="match status" value="1"/>
</dbReference>
<dbReference type="PANTHER" id="PTHR10071">
    <property type="entry name" value="TRANSCRIPTION FACTOR GATA FAMILY MEMBER"/>
    <property type="match status" value="1"/>
</dbReference>
<dbReference type="RefSeq" id="XP_044651190.1">
    <property type="nucleotide sequence ID" value="XM_044795255.1"/>
</dbReference>
<evidence type="ECO:0000313" key="12">
    <source>
        <dbReference type="Proteomes" id="UP000825890"/>
    </source>
</evidence>
<proteinExistence type="predicted"/>
<name>A0A9P3CDE0_9PEZI</name>
<feature type="region of interest" description="Disordered" evidence="9">
    <location>
        <begin position="175"/>
        <end position="203"/>
    </location>
</feature>
<evidence type="ECO:0000256" key="9">
    <source>
        <dbReference type="SAM" id="MobiDB-lite"/>
    </source>
</evidence>
<keyword evidence="5" id="KW-0805">Transcription regulation</keyword>
<feature type="region of interest" description="Disordered" evidence="9">
    <location>
        <begin position="1"/>
        <end position="65"/>
    </location>
</feature>
<feature type="compositionally biased region" description="Polar residues" evidence="9">
    <location>
        <begin position="242"/>
        <end position="263"/>
    </location>
</feature>
<feature type="domain" description="GATA-type" evidence="10">
    <location>
        <begin position="127"/>
        <end position="174"/>
    </location>
</feature>
<keyword evidence="4" id="KW-0862">Zinc</keyword>
<feature type="region of interest" description="Disordered" evidence="9">
    <location>
        <begin position="215"/>
        <end position="263"/>
    </location>
</feature>
<dbReference type="Gene3D" id="1.20.5.170">
    <property type="match status" value="1"/>
</dbReference>
<dbReference type="InterPro" id="IPR000679">
    <property type="entry name" value="Znf_GATA"/>
</dbReference>
<dbReference type="SUPFAM" id="SSF57716">
    <property type="entry name" value="Glucocorticoid receptor-like (DNA-binding domain)"/>
    <property type="match status" value="1"/>
</dbReference>
<evidence type="ECO:0000256" key="4">
    <source>
        <dbReference type="ARBA" id="ARBA00022833"/>
    </source>
</evidence>
<dbReference type="CDD" id="cd00202">
    <property type="entry name" value="ZnF_GATA"/>
    <property type="match status" value="1"/>
</dbReference>
<keyword evidence="3 8" id="KW-0863">Zinc-finger</keyword>
<dbReference type="Pfam" id="PF25026">
    <property type="entry name" value="Asd-4"/>
    <property type="match status" value="1"/>
</dbReference>
<evidence type="ECO:0000256" key="8">
    <source>
        <dbReference type="PROSITE-ProRule" id="PRU00094"/>
    </source>
</evidence>
<evidence type="ECO:0000259" key="10">
    <source>
        <dbReference type="PROSITE" id="PS50114"/>
    </source>
</evidence>
<protein>
    <recommendedName>
        <fullName evidence="10">GATA-type domain-containing protein</fullName>
    </recommendedName>
</protein>
<evidence type="ECO:0000256" key="1">
    <source>
        <dbReference type="ARBA" id="ARBA00004123"/>
    </source>
</evidence>
<evidence type="ECO:0000256" key="6">
    <source>
        <dbReference type="ARBA" id="ARBA00023163"/>
    </source>
</evidence>
<dbReference type="PROSITE" id="PS50114">
    <property type="entry name" value="GATA_ZN_FINGER_2"/>
    <property type="match status" value="1"/>
</dbReference>
<dbReference type="GeneID" id="68285746"/>